<dbReference type="SUPFAM" id="SSF53448">
    <property type="entry name" value="Nucleotide-diphospho-sugar transferases"/>
    <property type="match status" value="1"/>
</dbReference>
<dbReference type="InterPro" id="IPR025877">
    <property type="entry name" value="MobA-like_NTP_Trfase"/>
</dbReference>
<accession>M0H963</accession>
<feature type="domain" description="MobA-like NTP transferase" evidence="3">
    <location>
        <begin position="2"/>
        <end position="103"/>
    </location>
</feature>
<gene>
    <name evidence="4" type="ORF">C453_19105</name>
</gene>
<protein>
    <recommendedName>
        <fullName evidence="3">MobA-like NTP transferase domain-containing protein</fullName>
    </recommendedName>
</protein>
<dbReference type="InterPro" id="IPR050065">
    <property type="entry name" value="GlmU-like"/>
</dbReference>
<evidence type="ECO:0000313" key="4">
    <source>
        <dbReference type="EMBL" id="ELZ81076.1"/>
    </source>
</evidence>
<reference evidence="4 5" key="1">
    <citation type="journal article" date="2014" name="PLoS Genet.">
        <title>Phylogenetically driven sequencing of extremely halophilic archaea reveals strategies for static and dynamic osmo-response.</title>
        <authorList>
            <person name="Becker E.A."/>
            <person name="Seitzer P.M."/>
            <person name="Tritt A."/>
            <person name="Larsen D."/>
            <person name="Krusor M."/>
            <person name="Yao A.I."/>
            <person name="Wu D."/>
            <person name="Madern D."/>
            <person name="Eisen J.A."/>
            <person name="Darling A.E."/>
            <person name="Facciotti M.T."/>
        </authorList>
    </citation>
    <scope>NUCLEOTIDE SEQUENCE [LARGE SCALE GENOMIC DNA]</scope>
    <source>
        <strain evidence="4 5">ATCC BAA-1513</strain>
    </source>
</reference>
<dbReference type="EMBL" id="AOLK01000024">
    <property type="protein sequence ID" value="ELZ81076.1"/>
    <property type="molecule type" value="Genomic_DNA"/>
</dbReference>
<dbReference type="Proteomes" id="UP000011612">
    <property type="component" value="Unassembled WGS sequence"/>
</dbReference>
<name>M0H963_HALEO</name>
<dbReference type="STRING" id="1230453.C453_19105"/>
<dbReference type="GO" id="GO:0016779">
    <property type="term" value="F:nucleotidyltransferase activity"/>
    <property type="evidence" value="ECO:0007669"/>
    <property type="project" value="UniProtKB-KW"/>
</dbReference>
<keyword evidence="5" id="KW-1185">Reference proteome</keyword>
<proteinExistence type="predicted"/>
<comment type="caution">
    <text evidence="4">The sequence shown here is derived from an EMBL/GenBank/DDBJ whole genome shotgun (WGS) entry which is preliminary data.</text>
</comment>
<keyword evidence="2" id="KW-0548">Nucleotidyltransferase</keyword>
<dbReference type="CDD" id="cd02523">
    <property type="entry name" value="PC_cytidylyltransferase"/>
    <property type="match status" value="1"/>
</dbReference>
<dbReference type="Pfam" id="PF12804">
    <property type="entry name" value="NTP_transf_3"/>
    <property type="match status" value="1"/>
</dbReference>
<evidence type="ECO:0000256" key="1">
    <source>
        <dbReference type="ARBA" id="ARBA00022679"/>
    </source>
</evidence>
<evidence type="ECO:0000259" key="3">
    <source>
        <dbReference type="Pfam" id="PF12804"/>
    </source>
</evidence>
<evidence type="ECO:0000313" key="5">
    <source>
        <dbReference type="Proteomes" id="UP000011612"/>
    </source>
</evidence>
<dbReference type="Gene3D" id="3.90.550.10">
    <property type="entry name" value="Spore Coat Polysaccharide Biosynthesis Protein SpsA, Chain A"/>
    <property type="match status" value="1"/>
</dbReference>
<dbReference type="InterPro" id="IPR029044">
    <property type="entry name" value="Nucleotide-diphossugar_trans"/>
</dbReference>
<dbReference type="PANTHER" id="PTHR43584">
    <property type="entry name" value="NUCLEOTIDYL TRANSFERASE"/>
    <property type="match status" value="1"/>
</dbReference>
<sequence>MVPVAGRPLLDWLTGTARSVGIDNLAVVTGYKNEVIEKHVESDVATYHNPEYASTDMVRSLWCARDVLEGPVVLSYSDILYTPEVLQSVVKSPHDIAVAVDNQWQSYWERRHENPIEDAESLRLEADDRIASIGQDVDSISAPEAQYIGLVKLSARGVKSLREAYQKAVNSTSTDQNPFGSQRSFENIHMTDLLQGIIDNGVPVHAEQINAGWVEIDTPRDLEIAESVCHPDTGSTLKIDRKEAGNGTKE</sequence>
<organism evidence="4 5">
    <name type="scientific">Haloferax elongans ATCC BAA-1513</name>
    <dbReference type="NCBI Taxonomy" id="1230453"/>
    <lineage>
        <taxon>Archaea</taxon>
        <taxon>Methanobacteriati</taxon>
        <taxon>Methanobacteriota</taxon>
        <taxon>Stenosarchaea group</taxon>
        <taxon>Halobacteria</taxon>
        <taxon>Halobacteriales</taxon>
        <taxon>Haloferacaceae</taxon>
        <taxon>Haloferax</taxon>
    </lineage>
</organism>
<evidence type="ECO:0000256" key="2">
    <source>
        <dbReference type="ARBA" id="ARBA00022695"/>
    </source>
</evidence>
<keyword evidence="1" id="KW-0808">Transferase</keyword>
<dbReference type="PANTHER" id="PTHR43584:SF8">
    <property type="entry name" value="N-ACETYLMURAMATE ALPHA-1-PHOSPHATE URIDYLYLTRANSFERASE"/>
    <property type="match status" value="1"/>
</dbReference>
<dbReference type="AlphaFoldDB" id="M0H963"/>